<dbReference type="WBParaSite" id="ACRNAN_scaffold542.g17830.t1">
    <property type="protein sequence ID" value="ACRNAN_scaffold542.g17830.t1"/>
    <property type="gene ID" value="ACRNAN_scaffold542.g17830"/>
</dbReference>
<dbReference type="InterPro" id="IPR028888">
    <property type="entry name" value="MOCS2B_euk"/>
</dbReference>
<evidence type="ECO:0000256" key="3">
    <source>
        <dbReference type="ARBA" id="ARBA00023150"/>
    </source>
</evidence>
<dbReference type="FunFam" id="3.90.1170.40:FF:000002">
    <property type="entry name" value="Molybdopterin synthase catalytic subunit"/>
    <property type="match status" value="1"/>
</dbReference>
<dbReference type="GO" id="GO:1990140">
    <property type="term" value="C:molybdopterin synthase complex"/>
    <property type="evidence" value="ECO:0007669"/>
    <property type="project" value="UniProtKB-UniRule"/>
</dbReference>
<dbReference type="InterPro" id="IPR027417">
    <property type="entry name" value="P-loop_NTPase"/>
</dbReference>
<comment type="similarity">
    <text evidence="4">Belongs to the MoaE family. MOCS2B subfamily.</text>
</comment>
<organism evidence="5 6">
    <name type="scientific">Acrobeloides nanus</name>
    <dbReference type="NCBI Taxonomy" id="290746"/>
    <lineage>
        <taxon>Eukaryota</taxon>
        <taxon>Metazoa</taxon>
        <taxon>Ecdysozoa</taxon>
        <taxon>Nematoda</taxon>
        <taxon>Chromadorea</taxon>
        <taxon>Rhabditida</taxon>
        <taxon>Tylenchina</taxon>
        <taxon>Cephalobomorpha</taxon>
        <taxon>Cephaloboidea</taxon>
        <taxon>Cephalobidae</taxon>
        <taxon>Acrobeloides</taxon>
    </lineage>
</organism>
<dbReference type="AlphaFoldDB" id="A0A914E2L3"/>
<dbReference type="SUPFAM" id="SSF54690">
    <property type="entry name" value="Molybdopterin synthase subunit MoaE"/>
    <property type="match status" value="1"/>
</dbReference>
<comment type="function">
    <text evidence="4">Catalytic subunit of the molybdopterin synthase complex, a complex that catalyzes the conversion of precursor Z into molybdopterin. Acts by mediating the incorporation of 2 sulfur atoms from thiocarboxylated MOCS2A into precursor Z to generate a dithiolene group.</text>
</comment>
<evidence type="ECO:0000313" key="5">
    <source>
        <dbReference type="Proteomes" id="UP000887540"/>
    </source>
</evidence>
<evidence type="ECO:0000256" key="4">
    <source>
        <dbReference type="HAMAP-Rule" id="MF_03052"/>
    </source>
</evidence>
<comment type="catalytic activity">
    <reaction evidence="4">
        <text>2 [molybdopterin-synthase sulfur-carrier protein]-C-terminal-Gly-aminoethanethioate + cyclic pyranopterin phosphate + H2O = molybdopterin + 2 [molybdopterin-synthase sulfur-carrier protein]-C-terminal Gly-Gly + 2 H(+)</text>
        <dbReference type="Rhea" id="RHEA:26333"/>
        <dbReference type="Rhea" id="RHEA-COMP:12202"/>
        <dbReference type="Rhea" id="RHEA-COMP:19907"/>
        <dbReference type="ChEBI" id="CHEBI:15377"/>
        <dbReference type="ChEBI" id="CHEBI:15378"/>
        <dbReference type="ChEBI" id="CHEBI:58698"/>
        <dbReference type="ChEBI" id="CHEBI:59648"/>
        <dbReference type="ChEBI" id="CHEBI:90778"/>
        <dbReference type="ChEBI" id="CHEBI:232372"/>
        <dbReference type="EC" id="2.8.1.12"/>
    </reaction>
</comment>
<dbReference type="GO" id="GO:0006777">
    <property type="term" value="P:Mo-molybdopterin cofactor biosynthetic process"/>
    <property type="evidence" value="ECO:0007669"/>
    <property type="project" value="UniProtKB-UniRule"/>
</dbReference>
<protein>
    <recommendedName>
        <fullName evidence="4">Molybdopterin synthase catalytic subunit</fullName>
        <ecNumber evidence="4">2.8.1.12</ecNumber>
    </recommendedName>
    <alternativeName>
        <fullName evidence="4">Molybdenum cofactor synthesis protein 2 large subunit</fullName>
    </alternativeName>
    <alternativeName>
        <fullName evidence="4">Molybdenum cofactor synthesis protein 2B</fullName>
        <shortName evidence="4">MOCS2B</shortName>
    </alternativeName>
</protein>
<proteinExistence type="inferred from homology"/>
<dbReference type="Gene3D" id="3.90.1170.40">
    <property type="entry name" value="Molybdopterin biosynthesis MoaE subunit"/>
    <property type="match status" value="1"/>
</dbReference>
<keyword evidence="3 4" id="KW-0501">Molybdenum cofactor biosynthesis</keyword>
<dbReference type="HAMAP" id="MF_03052">
    <property type="entry name" value="MOC2B"/>
    <property type="match status" value="1"/>
</dbReference>
<comment type="pathway">
    <text evidence="4">Cofactor biosynthesis; molybdopterin biosynthesis.</text>
</comment>
<reference evidence="6" key="1">
    <citation type="submission" date="2022-11" db="UniProtKB">
        <authorList>
            <consortium name="WormBaseParasite"/>
        </authorList>
    </citation>
    <scope>IDENTIFICATION</scope>
</reference>
<dbReference type="Pfam" id="PF02391">
    <property type="entry name" value="MoaE"/>
    <property type="match status" value="1"/>
</dbReference>
<evidence type="ECO:0000256" key="2">
    <source>
        <dbReference type="ARBA" id="ARBA00022679"/>
    </source>
</evidence>
<keyword evidence="5" id="KW-1185">Reference proteome</keyword>
<feature type="binding site" evidence="4">
    <location>
        <begin position="334"/>
        <end position="336"/>
    </location>
    <ligand>
        <name>substrate</name>
    </ligand>
</feature>
<dbReference type="Proteomes" id="UP000887540">
    <property type="component" value="Unplaced"/>
</dbReference>
<keyword evidence="2 4" id="KW-0808">Transferase</keyword>
<accession>A0A914E2L3</accession>
<dbReference type="InterPro" id="IPR003448">
    <property type="entry name" value="Mopterin_biosynth_MoaE"/>
</dbReference>
<dbReference type="CDD" id="cd00756">
    <property type="entry name" value="MoaE"/>
    <property type="match status" value="1"/>
</dbReference>
<feature type="binding site" evidence="4">
    <location>
        <begin position="311"/>
        <end position="312"/>
    </location>
    <ligand>
        <name>substrate</name>
    </ligand>
</feature>
<evidence type="ECO:0000256" key="1">
    <source>
        <dbReference type="ARBA" id="ARBA00022490"/>
    </source>
</evidence>
<comment type="subunit">
    <text evidence="4">Heterotetramer; composed of 2 small (MOCS2A) and 2 large (MOCS2B) subunits.</text>
</comment>
<dbReference type="InterPro" id="IPR036563">
    <property type="entry name" value="MoaE_sf"/>
</dbReference>
<dbReference type="GO" id="GO:0030366">
    <property type="term" value="F:molybdopterin synthase activity"/>
    <property type="evidence" value="ECO:0007669"/>
    <property type="project" value="UniProtKB-UniRule"/>
</dbReference>
<feature type="binding site" evidence="4">
    <location>
        <position position="327"/>
    </location>
    <ligand>
        <name>substrate</name>
    </ligand>
</feature>
<sequence length="362" mass="41395">MPESENFIHEKVHVKLEQLNLNVNKNVKVVGIDGCTNGGKTTLAKKLCAMLIDDGHSACFISQDDFFLPKDKVPRIPKKNDQHVLFYHYDCPESVDETGLVSEIKAAMEKYDYVIVEGNMLSQFTQLLPLIHRLLFVTLDRETCRIRREQRTDYDPPDAPGYFDEIVWTEYCNHVEHALALARKDDRITFLNGGEEPTAEHVMADIKFCFSTLLRIQFDPLDVREATKFVSSPSCGAISVFIGTTRDTFDGKKVDRLDYEAYDQMAYQELRKLCQCVRDMYKTVERIAIFHRIGECPVGEESVIIATSSPHRKDAIGATEMAINELKRTVPIWKKEVYGDGSCSWKENIEFKTQVGQMYAPI</sequence>
<dbReference type="SUPFAM" id="SSF52540">
    <property type="entry name" value="P-loop containing nucleoside triphosphate hydrolases"/>
    <property type="match status" value="1"/>
</dbReference>
<dbReference type="EC" id="2.8.1.12" evidence="4"/>
<name>A0A914E2L3_9BILA</name>
<dbReference type="Gene3D" id="3.40.50.300">
    <property type="entry name" value="P-loop containing nucleotide triphosphate hydrolases"/>
    <property type="match status" value="1"/>
</dbReference>
<dbReference type="PANTHER" id="PTHR23404">
    <property type="entry name" value="MOLYBDOPTERIN SYNTHASE RELATED"/>
    <property type="match status" value="1"/>
</dbReference>
<comment type="subcellular location">
    <subcellularLocation>
        <location evidence="4">Cytoplasm</location>
    </subcellularLocation>
</comment>
<keyword evidence="1 4" id="KW-0963">Cytoplasm</keyword>
<evidence type="ECO:0000313" key="6">
    <source>
        <dbReference type="WBParaSite" id="ACRNAN_scaffold542.g17830.t1"/>
    </source>
</evidence>